<dbReference type="Gene3D" id="3.30.380.10">
    <property type="entry name" value="MS2 Viral Coat Protein"/>
    <property type="match status" value="1"/>
</dbReference>
<sequence length="133" mass="14124">MPQAVNITVKNGAATPVDKVYELLTPAASDGSSALWALKEGANSKTFNTVEASSRRNAARDAQKLSMTYAYPSTYVDAASTLTLVKNRAVVNISVTIPDDFPEAKKDDLVAFTANLTSATLVKAMIRDARAAN</sequence>
<evidence type="ECO:0008006" key="5">
    <source>
        <dbReference type="Google" id="ProtNLM"/>
    </source>
</evidence>
<proteinExistence type="predicted"/>
<protein>
    <recommendedName>
        <fullName evidence="5">Coat protein</fullName>
    </recommendedName>
</protein>
<comment type="subcellular location">
    <subcellularLocation>
        <location evidence="1">Virion</location>
    </subcellularLocation>
</comment>
<keyword evidence="3" id="KW-0946">Virion</keyword>
<evidence type="ECO:0000256" key="3">
    <source>
        <dbReference type="ARBA" id="ARBA00022844"/>
    </source>
</evidence>
<accession>A0A514DCR7</accession>
<evidence type="ECO:0000256" key="1">
    <source>
        <dbReference type="ARBA" id="ARBA00004328"/>
    </source>
</evidence>
<evidence type="ECO:0000256" key="2">
    <source>
        <dbReference type="ARBA" id="ARBA00022561"/>
    </source>
</evidence>
<gene>
    <name evidence="4" type="ORF">H1Rhizo25885e4861_000002</name>
</gene>
<keyword evidence="2" id="KW-0167">Capsid protein</keyword>
<name>A0A514DCR7_9VIRU</name>
<reference evidence="4" key="1">
    <citation type="submission" date="2019-05" db="EMBL/GenBank/DDBJ databases">
        <title>Metatranscriptomic reconstruction reveals RNA viruses with the potential to shape carbon cycling in soil.</title>
        <authorList>
            <person name="Starr E.P."/>
            <person name="Nuccio E."/>
            <person name="Pett-Ridge J."/>
            <person name="Banfield J.F."/>
            <person name="Firestone M.K."/>
        </authorList>
    </citation>
    <scope>NUCLEOTIDE SEQUENCE</scope>
    <source>
        <strain evidence="4">H1_Rhizo_25_scaffold_885_e_486_1</strain>
    </source>
</reference>
<organism evidence="4">
    <name type="scientific">Leviviridae sp</name>
    <dbReference type="NCBI Taxonomy" id="2027243"/>
    <lineage>
        <taxon>Viruses</taxon>
        <taxon>Riboviria</taxon>
        <taxon>Orthornavirae</taxon>
        <taxon>Lenarviricota</taxon>
        <taxon>Leviviricetes</taxon>
        <taxon>Norzivirales</taxon>
        <taxon>Fiersviridae</taxon>
    </lineage>
</organism>
<dbReference type="EMBL" id="MN036213">
    <property type="protein sequence ID" value="QDH91406.1"/>
    <property type="molecule type" value="Genomic_RNA"/>
</dbReference>
<dbReference type="GO" id="GO:0019028">
    <property type="term" value="C:viral capsid"/>
    <property type="evidence" value="ECO:0007669"/>
    <property type="project" value="UniProtKB-KW"/>
</dbReference>
<evidence type="ECO:0000313" key="4">
    <source>
        <dbReference type="EMBL" id="QDH91406.1"/>
    </source>
</evidence>
<dbReference type="InterPro" id="IPR015954">
    <property type="entry name" value="Phage_RNA-type_capsid"/>
</dbReference>